<dbReference type="PANTHER" id="PTHR11079">
    <property type="entry name" value="CYTOSINE DEAMINASE FAMILY MEMBER"/>
    <property type="match status" value="1"/>
</dbReference>
<dbReference type="InterPro" id="IPR002125">
    <property type="entry name" value="CMP_dCMP_dom"/>
</dbReference>
<dbReference type="EMBL" id="JAMZMK010011123">
    <property type="protein sequence ID" value="KAI7728891.1"/>
    <property type="molecule type" value="Genomic_DNA"/>
</dbReference>
<dbReference type="SUPFAM" id="SSF53927">
    <property type="entry name" value="Cytidine deaminase-like"/>
    <property type="match status" value="1"/>
</dbReference>
<dbReference type="InterPro" id="IPR016193">
    <property type="entry name" value="Cytidine_deaminase-like"/>
</dbReference>
<dbReference type="GO" id="GO:0005634">
    <property type="term" value="C:nucleus"/>
    <property type="evidence" value="ECO:0007669"/>
    <property type="project" value="TreeGrafter"/>
</dbReference>
<dbReference type="GO" id="GO:0005737">
    <property type="term" value="C:cytoplasm"/>
    <property type="evidence" value="ECO:0007669"/>
    <property type="project" value="TreeGrafter"/>
</dbReference>
<keyword evidence="5" id="KW-1185">Reference proteome</keyword>
<comment type="similarity">
    <text evidence="2">Belongs to the cytidine and deoxycytidylate deaminase family. ADAT3 subfamily.</text>
</comment>
<comment type="caution">
    <text evidence="4">The sequence shown here is derived from an EMBL/GenBank/DDBJ whole genome shotgun (WGS) entry which is preliminary data.</text>
</comment>
<dbReference type="Proteomes" id="UP001206925">
    <property type="component" value="Unassembled WGS sequence"/>
</dbReference>
<dbReference type="GO" id="GO:0002100">
    <property type="term" value="P:tRNA wobble adenosine to inosine editing"/>
    <property type="evidence" value="ECO:0007669"/>
    <property type="project" value="InterPro"/>
</dbReference>
<evidence type="ECO:0000313" key="5">
    <source>
        <dbReference type="Proteomes" id="UP001206925"/>
    </source>
</evidence>
<protein>
    <recommendedName>
        <fullName evidence="3">CMP/dCMP-type deaminase domain-containing protein</fullName>
    </recommendedName>
</protein>
<accession>A0AAD5G632</accession>
<dbReference type="Gene3D" id="3.40.140.10">
    <property type="entry name" value="Cytidine Deaminase, domain 2"/>
    <property type="match status" value="1"/>
</dbReference>
<feature type="domain" description="CMP/dCMP-type deaminase" evidence="3">
    <location>
        <begin position="255"/>
        <end position="376"/>
    </location>
</feature>
<organism evidence="4 5">
    <name type="scientific">Ambrosia artemisiifolia</name>
    <name type="common">Common ragweed</name>
    <dbReference type="NCBI Taxonomy" id="4212"/>
    <lineage>
        <taxon>Eukaryota</taxon>
        <taxon>Viridiplantae</taxon>
        <taxon>Streptophyta</taxon>
        <taxon>Embryophyta</taxon>
        <taxon>Tracheophyta</taxon>
        <taxon>Spermatophyta</taxon>
        <taxon>Magnoliopsida</taxon>
        <taxon>eudicotyledons</taxon>
        <taxon>Gunneridae</taxon>
        <taxon>Pentapetalae</taxon>
        <taxon>asterids</taxon>
        <taxon>campanulids</taxon>
        <taxon>Asterales</taxon>
        <taxon>Asteraceae</taxon>
        <taxon>Asteroideae</taxon>
        <taxon>Heliantheae alliance</taxon>
        <taxon>Heliantheae</taxon>
        <taxon>Ambrosia</taxon>
    </lineage>
</organism>
<proteinExistence type="inferred from homology"/>
<name>A0AAD5G632_AMBAR</name>
<dbReference type="GO" id="GO:0046872">
    <property type="term" value="F:metal ion binding"/>
    <property type="evidence" value="ECO:0007669"/>
    <property type="project" value="UniProtKB-KW"/>
</dbReference>
<dbReference type="AlphaFoldDB" id="A0AAD5G632"/>
<dbReference type="PROSITE" id="PS51747">
    <property type="entry name" value="CYT_DCMP_DEAMINASES_2"/>
    <property type="match status" value="1"/>
</dbReference>
<sequence length="427" mass="48051">MIHPLKVQMKNFEDHESWEISYIPDKPPFPPHQQPTVNVYAAVIDPKHANTLIRKLNQILPLENLRHVKRVRKQQLDGGSTQLSVILCLAGENDSQLDTIPQEVVKLIDSYQLETFITKVCRYAPLSKEEWVEQCKLWPTSFHPPTYNINGITGFSEEESHSVCTFMKLALDLAKSECQMVNAAVIVDPSTNEVIARACDQVYSCSCPINHEVTKNHDNMLLHSSATEEPKLLYDAVSCLNPWGWSNESNHKSCDSWHPLRHAAIVAIEDSAARDRHLFPGGRLDLAEMDHVESALTSPSPKKQKTKSIHVNNHEELNAHINGCHPELSRPYLCTGYDIYLVWEPCAMCAMALVHQRIKRIFYAFPNPTAGALGSVHRLQGEKSLNHHYAVFKVSLPQESLNRGIMSLVSNDDQTEKPSNVPHGAGL</sequence>
<evidence type="ECO:0000256" key="1">
    <source>
        <dbReference type="ARBA" id="ARBA00022694"/>
    </source>
</evidence>
<gene>
    <name evidence="4" type="ORF">M8C21_005596</name>
</gene>
<evidence type="ECO:0000256" key="2">
    <source>
        <dbReference type="ARBA" id="ARBA00038160"/>
    </source>
</evidence>
<evidence type="ECO:0000313" key="4">
    <source>
        <dbReference type="EMBL" id="KAI7728891.1"/>
    </source>
</evidence>
<reference evidence="4" key="1">
    <citation type="submission" date="2022-06" db="EMBL/GenBank/DDBJ databases">
        <title>Uncovering the hologenomic basis of an extraordinary plant invasion.</title>
        <authorList>
            <person name="Bieker V.C."/>
            <person name="Martin M.D."/>
            <person name="Gilbert T."/>
            <person name="Hodgins K."/>
            <person name="Battlay P."/>
            <person name="Petersen B."/>
            <person name="Wilson J."/>
        </authorList>
    </citation>
    <scope>NUCLEOTIDE SEQUENCE</scope>
    <source>
        <strain evidence="4">AA19_3_7</strain>
        <tissue evidence="4">Leaf</tissue>
    </source>
</reference>
<keyword evidence="1" id="KW-0819">tRNA processing</keyword>
<dbReference type="GO" id="GO:0052717">
    <property type="term" value="F:tRNA-specific adenosine-34 deaminase activity"/>
    <property type="evidence" value="ECO:0007669"/>
    <property type="project" value="UniProtKB-EC"/>
</dbReference>
<dbReference type="PANTHER" id="PTHR11079:SF156">
    <property type="entry name" value="INACTIVE TRNA-SPECIFIC ADENOSINE DEAMINASE-LIKE PROTEIN 3-RELATED"/>
    <property type="match status" value="1"/>
</dbReference>
<dbReference type="Pfam" id="PF00383">
    <property type="entry name" value="dCMP_cyt_deam_1"/>
    <property type="match status" value="1"/>
</dbReference>
<evidence type="ECO:0000259" key="3">
    <source>
        <dbReference type="PROSITE" id="PS51747"/>
    </source>
</evidence>